<keyword evidence="2" id="KW-1185">Reference proteome</keyword>
<dbReference type="EMBL" id="JACXVP010000009">
    <property type="protein sequence ID" value="KAG5583892.1"/>
    <property type="molecule type" value="Genomic_DNA"/>
</dbReference>
<name>A0A9J5X9J9_SOLCO</name>
<proteinExistence type="predicted"/>
<protein>
    <submittedName>
        <fullName evidence="1">Uncharacterized protein</fullName>
    </submittedName>
</protein>
<reference evidence="1 2" key="1">
    <citation type="submission" date="2020-09" db="EMBL/GenBank/DDBJ databases">
        <title>De no assembly of potato wild relative species, Solanum commersonii.</title>
        <authorList>
            <person name="Cho K."/>
        </authorList>
    </citation>
    <scope>NUCLEOTIDE SEQUENCE [LARGE SCALE GENOMIC DNA]</scope>
    <source>
        <strain evidence="1">LZ3.2</strain>
        <tissue evidence="1">Leaf</tissue>
    </source>
</reference>
<dbReference type="AlphaFoldDB" id="A0A9J5X9J9"/>
<organism evidence="1 2">
    <name type="scientific">Solanum commersonii</name>
    <name type="common">Commerson's wild potato</name>
    <name type="synonym">Commerson's nightshade</name>
    <dbReference type="NCBI Taxonomy" id="4109"/>
    <lineage>
        <taxon>Eukaryota</taxon>
        <taxon>Viridiplantae</taxon>
        <taxon>Streptophyta</taxon>
        <taxon>Embryophyta</taxon>
        <taxon>Tracheophyta</taxon>
        <taxon>Spermatophyta</taxon>
        <taxon>Magnoliopsida</taxon>
        <taxon>eudicotyledons</taxon>
        <taxon>Gunneridae</taxon>
        <taxon>Pentapetalae</taxon>
        <taxon>asterids</taxon>
        <taxon>lamiids</taxon>
        <taxon>Solanales</taxon>
        <taxon>Solanaceae</taxon>
        <taxon>Solanoideae</taxon>
        <taxon>Solaneae</taxon>
        <taxon>Solanum</taxon>
    </lineage>
</organism>
<comment type="caution">
    <text evidence="1">The sequence shown here is derived from an EMBL/GenBank/DDBJ whole genome shotgun (WGS) entry which is preliminary data.</text>
</comment>
<gene>
    <name evidence="1" type="ORF">H5410_044326</name>
</gene>
<evidence type="ECO:0000313" key="2">
    <source>
        <dbReference type="Proteomes" id="UP000824120"/>
    </source>
</evidence>
<sequence>MAPKLNKQNNSIIFFSLPILFHPFPSSSFPFSAKFNHVCEASIYILRCRKTEERKGPLFDRRKKKELARPSE</sequence>
<evidence type="ECO:0000313" key="1">
    <source>
        <dbReference type="EMBL" id="KAG5583892.1"/>
    </source>
</evidence>
<accession>A0A9J5X9J9</accession>
<dbReference type="Proteomes" id="UP000824120">
    <property type="component" value="Chromosome 9"/>
</dbReference>